<sequence length="409" mass="48012">MRIPFAFFFIAIIEAKRKYPKSIIKTTPDEELPLPKKVNEYPEHFNLPVQFGHIYKDGYGDPRSNLKSPIDLVELHMKTPRNYNESREILKKGNKNIQWISKERPRILGSPKDAYIDEKTFRLTDEVDGVSGKSNGSRSWFDWVSIQQSNIATLKPKQKTVELKSEINRYDHNESNSKIKGQYFASNSFDLTRDIRENKINLTTCSEFARGADFHPKDIVDIDWVPFYVWSSRFHMAIIYRFSYPTKKLVKKYKEEFGMLLNKNLDWDQPKLVMNEMLEMLLIAADRTGLFHAIPYQDLPQSIKRKKIQLPTITIRFKIIDPYLAMMYCDEDFTTLMAVAGNEPTTNKDKISEAKTLKIKGTGYPVSRDVELENMRAKAEKDWEKEKEERKFIKIKQPIIRNHFFGSER</sequence>
<dbReference type="EnsemblMetazoa" id="XM_004928847.3">
    <property type="protein sequence ID" value="XP_004928904.1"/>
    <property type="gene ID" value="LOC101739414"/>
</dbReference>
<evidence type="ECO:0000313" key="1">
    <source>
        <dbReference type="EnsemblMetazoa" id="XP_004928904.1"/>
    </source>
</evidence>
<dbReference type="Proteomes" id="UP000005204">
    <property type="component" value="Unassembled WGS sequence"/>
</dbReference>
<reference evidence="1" key="2">
    <citation type="submission" date="2022-06" db="UniProtKB">
        <authorList>
            <consortium name="EnsemblMetazoa"/>
        </authorList>
    </citation>
    <scope>IDENTIFICATION</scope>
    <source>
        <strain evidence="1">p50T (Dazao)</strain>
    </source>
</reference>
<proteinExistence type="predicted"/>
<reference evidence="2" key="1">
    <citation type="journal article" date="2008" name="Insect Biochem. Mol. Biol.">
        <title>The genome of a lepidopteran model insect, the silkworm Bombyx mori.</title>
        <authorList>
            <consortium name="International Silkworm Genome Consortium"/>
        </authorList>
    </citation>
    <scope>NUCLEOTIDE SEQUENCE [LARGE SCALE GENOMIC DNA]</scope>
    <source>
        <strain evidence="2">p50T</strain>
    </source>
</reference>
<gene>
    <name evidence="1" type="primary">101739414</name>
</gene>
<protein>
    <submittedName>
        <fullName evidence="1">Uncharacterized protein</fullName>
    </submittedName>
</protein>
<dbReference type="OrthoDB" id="7383284at2759"/>
<dbReference type="OMA" id="FYATIMA"/>
<dbReference type="KEGG" id="bmor:101739414"/>
<evidence type="ECO:0000313" key="2">
    <source>
        <dbReference type="Proteomes" id="UP000005204"/>
    </source>
</evidence>
<accession>A0A8R2AJ41</accession>
<name>A0A8R2AJ41_BOMMO</name>
<dbReference type="AlphaFoldDB" id="A0A8R2AJ41"/>
<keyword evidence="2" id="KW-1185">Reference proteome</keyword>
<organism evidence="1 2">
    <name type="scientific">Bombyx mori</name>
    <name type="common">Silk moth</name>
    <dbReference type="NCBI Taxonomy" id="7091"/>
    <lineage>
        <taxon>Eukaryota</taxon>
        <taxon>Metazoa</taxon>
        <taxon>Ecdysozoa</taxon>
        <taxon>Arthropoda</taxon>
        <taxon>Hexapoda</taxon>
        <taxon>Insecta</taxon>
        <taxon>Pterygota</taxon>
        <taxon>Neoptera</taxon>
        <taxon>Endopterygota</taxon>
        <taxon>Lepidoptera</taxon>
        <taxon>Glossata</taxon>
        <taxon>Ditrysia</taxon>
        <taxon>Bombycoidea</taxon>
        <taxon>Bombycidae</taxon>
        <taxon>Bombycinae</taxon>
        <taxon>Bombyx</taxon>
    </lineage>
</organism>